<gene>
    <name evidence="2" type="ORF">AQPW35_29450</name>
</gene>
<feature type="chain" id="PRO_5019840562" description="PEP-CTERM protein-sorting domain-containing protein" evidence="1">
    <location>
        <begin position="23"/>
        <end position="257"/>
    </location>
</feature>
<dbReference type="Proteomes" id="UP000301751">
    <property type="component" value="Unassembled WGS sequence"/>
</dbReference>
<dbReference type="RefSeq" id="WP_137733604.1">
    <property type="nucleotide sequence ID" value="NZ_BJCL01000007.1"/>
</dbReference>
<organism evidence="2 3">
    <name type="scientific">Pseudaquabacterium pictum</name>
    <dbReference type="NCBI Taxonomy" id="2315236"/>
    <lineage>
        <taxon>Bacteria</taxon>
        <taxon>Pseudomonadati</taxon>
        <taxon>Pseudomonadota</taxon>
        <taxon>Betaproteobacteria</taxon>
        <taxon>Burkholderiales</taxon>
        <taxon>Sphaerotilaceae</taxon>
        <taxon>Pseudaquabacterium</taxon>
    </lineage>
</organism>
<evidence type="ECO:0000256" key="1">
    <source>
        <dbReference type="SAM" id="SignalP"/>
    </source>
</evidence>
<protein>
    <recommendedName>
        <fullName evidence="4">PEP-CTERM protein-sorting domain-containing protein</fullName>
    </recommendedName>
</protein>
<dbReference type="AlphaFoldDB" id="A0A480AQM2"/>
<keyword evidence="1" id="KW-0732">Signal</keyword>
<sequence length="257" mass="27050">MHPAQRLALAALAWLAATGSLAADPTVYNDDIPHGTARFDAVVADAGAVLQLQPLRLLEDGARQFMLPDFTIRAGDGRPRLVDDDYNQLRASGHAGALSGEAVAIVPSTPAVGAGLSFQFKQPVNAFGIEVGDWGTCCFASSLFIAFDGGAVRQVATARSASDNPGMARYGQATNFIGAIDTSGQFQQITLYGDGVGEYLVAGGTIRYASLPLGSVTAVPEPPAVALWLAGLLALAHLRRRRGAQRQPRWNGLPRMH</sequence>
<keyword evidence="3" id="KW-1185">Reference proteome</keyword>
<evidence type="ECO:0008006" key="4">
    <source>
        <dbReference type="Google" id="ProtNLM"/>
    </source>
</evidence>
<feature type="signal peptide" evidence="1">
    <location>
        <begin position="1"/>
        <end position="22"/>
    </location>
</feature>
<evidence type="ECO:0000313" key="2">
    <source>
        <dbReference type="EMBL" id="GCL63864.1"/>
    </source>
</evidence>
<proteinExistence type="predicted"/>
<name>A0A480AQM2_9BURK</name>
<reference evidence="3" key="1">
    <citation type="submission" date="2019-03" db="EMBL/GenBank/DDBJ databases">
        <title>Aquabacterium pictum sp.nov., the first bacteriochlorophyll a-containing freshwater bacterium in the genus Aquabacterium of the class Betaproteobacteria.</title>
        <authorList>
            <person name="Hirose S."/>
            <person name="Tank M."/>
            <person name="Hara E."/>
            <person name="Tamaki H."/>
            <person name="Takaichi S."/>
            <person name="Haruta S."/>
            <person name="Hanada S."/>
        </authorList>
    </citation>
    <scope>NUCLEOTIDE SEQUENCE [LARGE SCALE GENOMIC DNA]</scope>
    <source>
        <strain evidence="3">W35</strain>
    </source>
</reference>
<comment type="caution">
    <text evidence="2">The sequence shown here is derived from an EMBL/GenBank/DDBJ whole genome shotgun (WGS) entry which is preliminary data.</text>
</comment>
<dbReference type="OrthoDB" id="8562739at2"/>
<dbReference type="EMBL" id="BJCL01000007">
    <property type="protein sequence ID" value="GCL63864.1"/>
    <property type="molecule type" value="Genomic_DNA"/>
</dbReference>
<accession>A0A480AQM2</accession>
<evidence type="ECO:0000313" key="3">
    <source>
        <dbReference type="Proteomes" id="UP000301751"/>
    </source>
</evidence>